<evidence type="ECO:0000313" key="3">
    <source>
        <dbReference type="Proteomes" id="UP000012174"/>
    </source>
</evidence>
<dbReference type="AlphaFoldDB" id="M7T4F2"/>
<name>M7T4F2_EUTLA</name>
<dbReference type="OMA" id="AFQQPMT"/>
<evidence type="ECO:0000256" key="1">
    <source>
        <dbReference type="SAM" id="MobiDB-lite"/>
    </source>
</evidence>
<reference evidence="3" key="1">
    <citation type="journal article" date="2013" name="Genome Announc.">
        <title>Draft genome sequence of the grapevine dieback fungus Eutypa lata UCR-EL1.</title>
        <authorList>
            <person name="Blanco-Ulate B."/>
            <person name="Rolshausen P.E."/>
            <person name="Cantu D."/>
        </authorList>
    </citation>
    <scope>NUCLEOTIDE SEQUENCE [LARGE SCALE GENOMIC DNA]</scope>
    <source>
        <strain evidence="3">UCR-EL1</strain>
    </source>
</reference>
<dbReference type="HOGENOM" id="CLU_082453_1_0_1"/>
<keyword evidence="3" id="KW-1185">Reference proteome</keyword>
<organism evidence="2 3">
    <name type="scientific">Eutypa lata (strain UCR-EL1)</name>
    <name type="common">Grapevine dieback disease fungus</name>
    <name type="synonym">Eutypa armeniacae</name>
    <dbReference type="NCBI Taxonomy" id="1287681"/>
    <lineage>
        <taxon>Eukaryota</taxon>
        <taxon>Fungi</taxon>
        <taxon>Dikarya</taxon>
        <taxon>Ascomycota</taxon>
        <taxon>Pezizomycotina</taxon>
        <taxon>Sordariomycetes</taxon>
        <taxon>Xylariomycetidae</taxon>
        <taxon>Xylariales</taxon>
        <taxon>Diatrypaceae</taxon>
        <taxon>Eutypa</taxon>
    </lineage>
</organism>
<proteinExistence type="predicted"/>
<feature type="compositionally biased region" description="Low complexity" evidence="1">
    <location>
        <begin position="1"/>
        <end position="18"/>
    </location>
</feature>
<dbReference type="OrthoDB" id="4932428at2759"/>
<dbReference type="Proteomes" id="UP000012174">
    <property type="component" value="Unassembled WGS sequence"/>
</dbReference>
<dbReference type="eggNOG" id="ENOG502S5KU">
    <property type="taxonomic scope" value="Eukaryota"/>
</dbReference>
<feature type="region of interest" description="Disordered" evidence="1">
    <location>
        <begin position="1"/>
        <end position="30"/>
    </location>
</feature>
<dbReference type="EMBL" id="KB705589">
    <property type="protein sequence ID" value="EMR71758.1"/>
    <property type="molecule type" value="Genomic_DNA"/>
</dbReference>
<protein>
    <submittedName>
        <fullName evidence="2">Uncharacterized protein</fullName>
    </submittedName>
</protein>
<dbReference type="KEGG" id="ela:UCREL1_1195"/>
<evidence type="ECO:0000313" key="2">
    <source>
        <dbReference type="EMBL" id="EMR71758.1"/>
    </source>
</evidence>
<accession>M7T4F2</accession>
<sequence length="188" mass="21589">MAPSHSSRSSGSSHSSSRNSKKGRASQSSIQQLIDSLRTHRVNTLTELCRIERVAASCENEEDARAFQEPMTAAWNHYVTSNQFLTELSGLTRNYPISSELVNDALYRVQNDPESNRSWNLAWLCLTKMRDLGLISSYAMVESWKKEMWGGRDPTQEEAEQLAQCFEHEWTQAVNNMLRHWSVTPTWY</sequence>
<gene>
    <name evidence="2" type="ORF">UCREL1_1195</name>
</gene>